<sequence>MGAGGVCGVSDKTQPSAGQRFLDRLKARDAVRGAEPTWIAARRQAAAARFEAIGFPDKRVEQWKYTDVRRIRDGEFALADDADFSPAQAAALTLPIEAVRLSFVDGVFAPELSDTGALPAGASVEPLTRALSDNHEAVGAVLGRLTGVEFSPFAALNTAFAEEGAIIRLAPGTVVETPILLQFLSRAGEQPVMSHPRVLIQAGARSQATVLEHYVGEPAAANFTNVVAEAVLERGALLTHYTLQESPLDDLLVRSLQVEQGRDSRFTSFTVNLGGALVRNDLVADLNAQGAEANYYGLFFAQGRQHVDNHTLVNHNAPLTFSNENYKGVLGDRARGVFNGKVVVKRDSQKIEAHQSNANLLLSDRAEIDTKPELEIYADDVKCSHGATTGQLDEDAVFALRTRGIDEQTARGLLTLAFAGEVMEQVGLDAVAERVELTVAGKLPERFNLGGLVEAALLDEQAFEEVPGHDRND</sequence>
<accession>A0ABS7WZ82</accession>
<evidence type="ECO:0000259" key="2">
    <source>
        <dbReference type="Pfam" id="PF01458"/>
    </source>
</evidence>
<feature type="domain" description="SUF system FeS cluster assembly SufBD N-terminal" evidence="3">
    <location>
        <begin position="28"/>
        <end position="179"/>
    </location>
</feature>
<proteinExistence type="inferred from homology"/>
<dbReference type="Pfam" id="PF01458">
    <property type="entry name" value="SUFBD_core"/>
    <property type="match status" value="1"/>
</dbReference>
<protein>
    <submittedName>
        <fullName evidence="4">Fe-S cluster assembly protein SufD</fullName>
    </submittedName>
</protein>
<organism evidence="4 5">
    <name type="scientific">Modicisalibacter tunisiensis</name>
    <dbReference type="NCBI Taxonomy" id="390637"/>
    <lineage>
        <taxon>Bacteria</taxon>
        <taxon>Pseudomonadati</taxon>
        <taxon>Pseudomonadota</taxon>
        <taxon>Gammaproteobacteria</taxon>
        <taxon>Oceanospirillales</taxon>
        <taxon>Halomonadaceae</taxon>
        <taxon>Modicisalibacter</taxon>
    </lineage>
</organism>
<dbReference type="InterPro" id="IPR037284">
    <property type="entry name" value="SUF_FeS_clus_asmbl_SufBD_sf"/>
</dbReference>
<evidence type="ECO:0000256" key="1">
    <source>
        <dbReference type="ARBA" id="ARBA00043967"/>
    </source>
</evidence>
<evidence type="ECO:0000313" key="5">
    <source>
        <dbReference type="Proteomes" id="UP001319883"/>
    </source>
</evidence>
<dbReference type="EMBL" id="JAGXFD010000001">
    <property type="protein sequence ID" value="MBZ9567947.1"/>
    <property type="molecule type" value="Genomic_DNA"/>
</dbReference>
<dbReference type="Proteomes" id="UP001319883">
    <property type="component" value="Unassembled WGS sequence"/>
</dbReference>
<keyword evidence="5" id="KW-1185">Reference proteome</keyword>
<reference evidence="4 5" key="1">
    <citation type="submission" date="2021-05" db="EMBL/GenBank/DDBJ databases">
        <title>Petroleum and Energy Research Collection (APPE): ex situ preservation of microbial diversity associated with the oil industry and exploitation of its biotechnological potential.</title>
        <authorList>
            <person name="Paixao C.T.M."/>
            <person name="Gomes M.B."/>
            <person name="Oliveira V.M."/>
        </authorList>
    </citation>
    <scope>NUCLEOTIDE SEQUENCE [LARGE SCALE GENOMIC DNA]</scope>
    <source>
        <strain evidence="4 5">LIT2</strain>
    </source>
</reference>
<feature type="domain" description="SUF system FeS cluster assembly SufBD core" evidence="2">
    <location>
        <begin position="190"/>
        <end position="418"/>
    </location>
</feature>
<gene>
    <name evidence="4" type="primary">sufD</name>
    <name evidence="4" type="ORF">KGQ91_09670</name>
</gene>
<comment type="similarity">
    <text evidence="1">Belongs to the iron-sulfur cluster assembly SufBD family.</text>
</comment>
<evidence type="ECO:0000259" key="3">
    <source>
        <dbReference type="Pfam" id="PF19295"/>
    </source>
</evidence>
<dbReference type="InterPro" id="IPR000825">
    <property type="entry name" value="SUF_FeS_clus_asmbl_SufBD_core"/>
</dbReference>
<name>A0ABS7WZ82_9GAMM</name>
<evidence type="ECO:0000313" key="4">
    <source>
        <dbReference type="EMBL" id="MBZ9567947.1"/>
    </source>
</evidence>
<dbReference type="InterPro" id="IPR011542">
    <property type="entry name" value="SUF_FeS_clus_asmbl_SufD"/>
</dbReference>
<dbReference type="PANTHER" id="PTHR43575">
    <property type="entry name" value="PROTEIN ABCI7, CHLOROPLASTIC"/>
    <property type="match status" value="1"/>
</dbReference>
<dbReference type="NCBIfam" id="TIGR01981">
    <property type="entry name" value="sufD"/>
    <property type="match status" value="1"/>
</dbReference>
<dbReference type="SUPFAM" id="SSF101960">
    <property type="entry name" value="Stabilizer of iron transporter SufD"/>
    <property type="match status" value="1"/>
</dbReference>
<dbReference type="Pfam" id="PF19295">
    <property type="entry name" value="SufBD_N"/>
    <property type="match status" value="1"/>
</dbReference>
<dbReference type="InterPro" id="IPR055346">
    <property type="entry name" value="Fe-S_cluster_assembly_SufBD"/>
</dbReference>
<dbReference type="PANTHER" id="PTHR43575:SF1">
    <property type="entry name" value="PROTEIN ABCI7, CHLOROPLASTIC"/>
    <property type="match status" value="1"/>
</dbReference>
<dbReference type="InterPro" id="IPR045595">
    <property type="entry name" value="SufBD_N"/>
</dbReference>
<comment type="caution">
    <text evidence="4">The sequence shown here is derived from an EMBL/GenBank/DDBJ whole genome shotgun (WGS) entry which is preliminary data.</text>
</comment>